<dbReference type="Gene3D" id="1.20.1260.10">
    <property type="match status" value="1"/>
</dbReference>
<organism evidence="3 4">
    <name type="scientific">Halarchaeum salinum</name>
    <dbReference type="NCBI Taxonomy" id="489912"/>
    <lineage>
        <taxon>Archaea</taxon>
        <taxon>Methanobacteriati</taxon>
        <taxon>Methanobacteriota</taxon>
        <taxon>Stenosarchaea group</taxon>
        <taxon>Halobacteria</taxon>
        <taxon>Halobacteriales</taxon>
        <taxon>Halobacteriaceae</taxon>
    </lineage>
</organism>
<dbReference type="Proteomes" id="UP001500837">
    <property type="component" value="Unassembled WGS sequence"/>
</dbReference>
<dbReference type="InterPro" id="IPR008331">
    <property type="entry name" value="Ferritin_DPS_dom"/>
</dbReference>
<sequence>MAEPRSGRLVRELDGAAVRQEWGTTVENAVRLDQDDAARMVEALNADHAGAFNLFYVLRKHYWTAEGAEHEDVADVLKAQYERARDLNDDLAERITTLGGVPASTPPNLQEYAPVHLEAEHHFDLRASLAGDLEAYATLVASMREHIELAQELGDEATVELLQDRLEELEDDAADIEDFLADDTLVTEGSR</sequence>
<gene>
    <name evidence="3" type="primary">dpsA_2</name>
    <name evidence="3" type="ORF">GCM10009066_24630</name>
</gene>
<dbReference type="InterPro" id="IPR054862">
    <property type="entry name" value="DNA_prot_starvation"/>
</dbReference>
<dbReference type="SUPFAM" id="SSF47240">
    <property type="entry name" value="Ferritin-like"/>
    <property type="match status" value="1"/>
</dbReference>
<dbReference type="GO" id="GO:0008199">
    <property type="term" value="F:ferric iron binding"/>
    <property type="evidence" value="ECO:0007669"/>
    <property type="project" value="InterPro"/>
</dbReference>
<dbReference type="InterPro" id="IPR009078">
    <property type="entry name" value="Ferritin-like_SF"/>
</dbReference>
<dbReference type="PANTHER" id="PTHR42932:SF1">
    <property type="entry name" value="GENERAL STRESS PROTEIN 20U"/>
    <property type="match status" value="1"/>
</dbReference>
<keyword evidence="4" id="KW-1185">Reference proteome</keyword>
<dbReference type="Pfam" id="PF00210">
    <property type="entry name" value="Ferritin"/>
    <property type="match status" value="1"/>
</dbReference>
<accession>A0AAV3S9Q3</accession>
<comment type="caution">
    <text evidence="3">The sequence shown here is derived from an EMBL/GenBank/DDBJ whole genome shotgun (WGS) entry which is preliminary data.</text>
</comment>
<evidence type="ECO:0000259" key="2">
    <source>
        <dbReference type="Pfam" id="PF00210"/>
    </source>
</evidence>
<dbReference type="PANTHER" id="PTHR42932">
    <property type="entry name" value="GENERAL STRESS PROTEIN 20U"/>
    <property type="match status" value="1"/>
</dbReference>
<dbReference type="InterPro" id="IPR002177">
    <property type="entry name" value="DPS_DNA-bd"/>
</dbReference>
<evidence type="ECO:0000256" key="1">
    <source>
        <dbReference type="ARBA" id="ARBA00009497"/>
    </source>
</evidence>
<reference evidence="3 4" key="1">
    <citation type="journal article" date="2019" name="Int. J. Syst. Evol. Microbiol.">
        <title>The Global Catalogue of Microorganisms (GCM) 10K type strain sequencing project: providing services to taxonomists for standard genome sequencing and annotation.</title>
        <authorList>
            <consortium name="The Broad Institute Genomics Platform"/>
            <consortium name="The Broad Institute Genome Sequencing Center for Infectious Disease"/>
            <person name="Wu L."/>
            <person name="Ma J."/>
        </authorList>
    </citation>
    <scope>NUCLEOTIDE SEQUENCE [LARGE SCALE GENOMIC DNA]</scope>
    <source>
        <strain evidence="3 4">JCM 16330</strain>
    </source>
</reference>
<dbReference type="PIRSF" id="PIRSF005900">
    <property type="entry name" value="Dps"/>
    <property type="match status" value="1"/>
</dbReference>
<dbReference type="AlphaFoldDB" id="A0AAV3S9Q3"/>
<dbReference type="NCBIfam" id="NF041388">
    <property type="entry name" value="DNAstvprot_Halo"/>
    <property type="match status" value="1"/>
</dbReference>
<proteinExistence type="inferred from homology"/>
<dbReference type="EMBL" id="BAAABL010000081">
    <property type="protein sequence ID" value="GAA0310390.1"/>
    <property type="molecule type" value="Genomic_DNA"/>
</dbReference>
<dbReference type="InterPro" id="IPR012347">
    <property type="entry name" value="Ferritin-like"/>
</dbReference>
<evidence type="ECO:0000313" key="3">
    <source>
        <dbReference type="EMBL" id="GAA0310390.1"/>
    </source>
</evidence>
<protein>
    <submittedName>
        <fullName evidence="3">DNA starvation/stationary phase protection protein DpsA</fullName>
    </submittedName>
</protein>
<name>A0AAV3S9Q3_9EURY</name>
<evidence type="ECO:0000313" key="4">
    <source>
        <dbReference type="Proteomes" id="UP001500837"/>
    </source>
</evidence>
<feature type="domain" description="Ferritin/DPS" evidence="2">
    <location>
        <begin position="42"/>
        <end position="183"/>
    </location>
</feature>
<comment type="similarity">
    <text evidence="1">Belongs to the Dps family.</text>
</comment>
<dbReference type="RefSeq" id="WP_211312013.1">
    <property type="nucleotide sequence ID" value="NZ_BAAABL010000081.1"/>
</dbReference>